<comment type="caution">
    <text evidence="3">The sequence shown here is derived from an EMBL/GenBank/DDBJ whole genome shotgun (WGS) entry which is preliminary data.</text>
</comment>
<feature type="domain" description="Activator of Hsp90 ATPase homologue 1/2-like C-terminal" evidence="2">
    <location>
        <begin position="11"/>
        <end position="146"/>
    </location>
</feature>
<protein>
    <submittedName>
        <fullName evidence="3">SRPBCC domain-containing protein</fullName>
    </submittedName>
</protein>
<dbReference type="InterPro" id="IPR013538">
    <property type="entry name" value="ASHA1/2-like_C"/>
</dbReference>
<dbReference type="EMBL" id="VUOC01000004">
    <property type="protein sequence ID" value="KAA2239441.1"/>
    <property type="molecule type" value="Genomic_DNA"/>
</dbReference>
<proteinExistence type="inferred from homology"/>
<dbReference type="RefSeq" id="WP_149840620.1">
    <property type="nucleotide sequence ID" value="NZ_VUOC01000004.1"/>
</dbReference>
<organism evidence="3 4">
    <name type="scientific">Chitinophaga agrisoli</name>
    <dbReference type="NCBI Taxonomy" id="2607653"/>
    <lineage>
        <taxon>Bacteria</taxon>
        <taxon>Pseudomonadati</taxon>
        <taxon>Bacteroidota</taxon>
        <taxon>Chitinophagia</taxon>
        <taxon>Chitinophagales</taxon>
        <taxon>Chitinophagaceae</taxon>
        <taxon>Chitinophaga</taxon>
    </lineage>
</organism>
<sequence length="149" mass="17020">MQTETFKATINAPREKVWQTLWDDATYRAWTAAFAAGSWAKTDWKKGSKVLFLNQDEEGMVSRIEDNIPNEYMSIKHLGMVNKGVESFDENDGWSGALENYTLKAVNGQTELTVELSTKNGIPEEHKEYFIKTWPIALQKLKELAEQSN</sequence>
<name>A0A5B2VK51_9BACT</name>
<reference evidence="3 4" key="1">
    <citation type="submission" date="2019-09" db="EMBL/GenBank/DDBJ databases">
        <title>Chitinophaga ginsengihumi sp. nov., isolated from soil of ginseng rhizosphere.</title>
        <authorList>
            <person name="Lee J."/>
        </authorList>
    </citation>
    <scope>NUCLEOTIDE SEQUENCE [LARGE SCALE GENOMIC DNA]</scope>
    <source>
        <strain evidence="3 4">BN140078</strain>
    </source>
</reference>
<dbReference type="InterPro" id="IPR023393">
    <property type="entry name" value="START-like_dom_sf"/>
</dbReference>
<comment type="similarity">
    <text evidence="1">Belongs to the AHA1 family.</text>
</comment>
<evidence type="ECO:0000313" key="4">
    <source>
        <dbReference type="Proteomes" id="UP000324611"/>
    </source>
</evidence>
<dbReference type="CDD" id="cd07814">
    <property type="entry name" value="SRPBCC_CalC_Aha1-like"/>
    <property type="match status" value="1"/>
</dbReference>
<reference evidence="3 4" key="2">
    <citation type="submission" date="2019-09" db="EMBL/GenBank/DDBJ databases">
        <authorList>
            <person name="Jin C."/>
        </authorList>
    </citation>
    <scope>NUCLEOTIDE SEQUENCE [LARGE SCALE GENOMIC DNA]</scope>
    <source>
        <strain evidence="3 4">BN140078</strain>
    </source>
</reference>
<dbReference type="Proteomes" id="UP000324611">
    <property type="component" value="Unassembled WGS sequence"/>
</dbReference>
<dbReference type="Pfam" id="PF08327">
    <property type="entry name" value="AHSA1"/>
    <property type="match status" value="1"/>
</dbReference>
<dbReference type="AlphaFoldDB" id="A0A5B2VK51"/>
<evidence type="ECO:0000313" key="3">
    <source>
        <dbReference type="EMBL" id="KAA2239441.1"/>
    </source>
</evidence>
<gene>
    <name evidence="3" type="ORF">F0L74_24890</name>
</gene>
<keyword evidence="4" id="KW-1185">Reference proteome</keyword>
<evidence type="ECO:0000259" key="2">
    <source>
        <dbReference type="Pfam" id="PF08327"/>
    </source>
</evidence>
<accession>A0A5B2VK51</accession>
<evidence type="ECO:0000256" key="1">
    <source>
        <dbReference type="ARBA" id="ARBA00006817"/>
    </source>
</evidence>
<dbReference type="SUPFAM" id="SSF55961">
    <property type="entry name" value="Bet v1-like"/>
    <property type="match status" value="1"/>
</dbReference>
<dbReference type="Gene3D" id="3.30.530.20">
    <property type="match status" value="1"/>
</dbReference>